<dbReference type="Proteomes" id="UP000604046">
    <property type="component" value="Unassembled WGS sequence"/>
</dbReference>
<dbReference type="EMBL" id="CAJNDS010000394">
    <property type="protein sequence ID" value="CAE7201406.1"/>
    <property type="molecule type" value="Genomic_DNA"/>
</dbReference>
<keyword evidence="2" id="KW-1185">Reference proteome</keyword>
<comment type="caution">
    <text evidence="1">The sequence shown here is derived from an EMBL/GenBank/DDBJ whole genome shotgun (WGS) entry which is preliminary data.</text>
</comment>
<gene>
    <name evidence="1" type="ORF">SNAT2548_LOCUS6029</name>
</gene>
<proteinExistence type="predicted"/>
<protein>
    <submittedName>
        <fullName evidence="1">Uncharacterized protein</fullName>
    </submittedName>
</protein>
<accession>A0A812J749</accession>
<name>A0A812J749_9DINO</name>
<evidence type="ECO:0000313" key="1">
    <source>
        <dbReference type="EMBL" id="CAE7201406.1"/>
    </source>
</evidence>
<organism evidence="1 2">
    <name type="scientific">Symbiodinium natans</name>
    <dbReference type="NCBI Taxonomy" id="878477"/>
    <lineage>
        <taxon>Eukaryota</taxon>
        <taxon>Sar</taxon>
        <taxon>Alveolata</taxon>
        <taxon>Dinophyceae</taxon>
        <taxon>Suessiales</taxon>
        <taxon>Symbiodiniaceae</taxon>
        <taxon>Symbiodinium</taxon>
    </lineage>
</organism>
<evidence type="ECO:0000313" key="2">
    <source>
        <dbReference type="Proteomes" id="UP000604046"/>
    </source>
</evidence>
<dbReference type="AlphaFoldDB" id="A0A812J749"/>
<sequence>MLAALNPGGKPLCCDATLVSPLRRDGSPISGAPGRDGVVLAAARRRKLAQYRELNRGGAQRLCVLATEVGVGGRWSADCESLLRRFVDGSSGCALHVRHPQSARSRRARLGVLAVAVQRAVCIAVLGRWTMPALPVPLADIQARCPDAARTCAQALEQARDDTAPCLRSAAGARAVLQAEGWADCPSWSALAAGARPTAPDADEEARARTCLDIIMFHDTTTLFHDTTLLYHDAAALFHDTQFFEYHV</sequence>
<reference evidence="1" key="1">
    <citation type="submission" date="2021-02" db="EMBL/GenBank/DDBJ databases">
        <authorList>
            <person name="Dougan E. K."/>
            <person name="Rhodes N."/>
            <person name="Thang M."/>
            <person name="Chan C."/>
        </authorList>
    </citation>
    <scope>NUCLEOTIDE SEQUENCE</scope>
</reference>